<gene>
    <name evidence="2" type="ORF">CXF42_08385</name>
</gene>
<keyword evidence="3" id="KW-1185">Reference proteome</keyword>
<dbReference type="InterPro" id="IPR009721">
    <property type="entry name" value="O-acyltransferase_WSD1_C"/>
</dbReference>
<dbReference type="GO" id="GO:0005886">
    <property type="term" value="C:plasma membrane"/>
    <property type="evidence" value="ECO:0007669"/>
    <property type="project" value="TreeGrafter"/>
</dbReference>
<proteinExistence type="predicted"/>
<evidence type="ECO:0000259" key="1">
    <source>
        <dbReference type="Pfam" id="PF06974"/>
    </source>
</evidence>
<dbReference type="EMBL" id="PQNQ01000025">
    <property type="protein sequence ID" value="RRQ03046.1"/>
    <property type="molecule type" value="Genomic_DNA"/>
</dbReference>
<evidence type="ECO:0000313" key="2">
    <source>
        <dbReference type="EMBL" id="RRQ03046.1"/>
    </source>
</evidence>
<name>A0A3R8VWH9_9CORY</name>
<protein>
    <recommendedName>
        <fullName evidence="1">O-acyltransferase WSD1 C-terminal domain-containing protein</fullName>
    </recommendedName>
</protein>
<dbReference type="SUPFAM" id="SSF52777">
    <property type="entry name" value="CoA-dependent acyltransferases"/>
    <property type="match status" value="2"/>
</dbReference>
<dbReference type="AlphaFoldDB" id="A0A3R8VWH9"/>
<organism evidence="2 3">
    <name type="scientific">Corynebacterium bovis</name>
    <dbReference type="NCBI Taxonomy" id="36808"/>
    <lineage>
        <taxon>Bacteria</taxon>
        <taxon>Bacillati</taxon>
        <taxon>Actinomycetota</taxon>
        <taxon>Actinomycetes</taxon>
        <taxon>Mycobacteriales</taxon>
        <taxon>Corynebacteriaceae</taxon>
        <taxon>Corynebacterium</taxon>
    </lineage>
</organism>
<reference evidence="2 3" key="1">
    <citation type="submission" date="2018-01" db="EMBL/GenBank/DDBJ databases">
        <title>Twenty Corynebacterium bovis Genomes.</title>
        <authorList>
            <person name="Gulvik C.A."/>
        </authorList>
    </citation>
    <scope>NUCLEOTIDE SEQUENCE [LARGE SCALE GENOMIC DNA]</scope>
    <source>
        <strain evidence="2 3">16-2004</strain>
    </source>
</reference>
<dbReference type="InterPro" id="IPR045034">
    <property type="entry name" value="O-acyltransferase_WSD1-like"/>
</dbReference>
<accession>A0A3R8VWH9</accession>
<dbReference type="GO" id="GO:0019432">
    <property type="term" value="P:triglyceride biosynthetic process"/>
    <property type="evidence" value="ECO:0007669"/>
    <property type="project" value="TreeGrafter"/>
</dbReference>
<dbReference type="Gene3D" id="3.30.559.30">
    <property type="entry name" value="Nonribosomal peptide synthetase, condensation domain"/>
    <property type="match status" value="1"/>
</dbReference>
<dbReference type="PANTHER" id="PTHR31650:SF1">
    <property type="entry name" value="WAX ESTER SYNTHASE_DIACYLGLYCEROL ACYLTRANSFERASE 4-RELATED"/>
    <property type="match status" value="1"/>
</dbReference>
<comment type="caution">
    <text evidence="2">The sequence shown here is derived from an EMBL/GenBank/DDBJ whole genome shotgun (WGS) entry which is preliminary data.</text>
</comment>
<evidence type="ECO:0000313" key="3">
    <source>
        <dbReference type="Proteomes" id="UP000278422"/>
    </source>
</evidence>
<dbReference type="InterPro" id="IPR023213">
    <property type="entry name" value="CAT-like_dom_sf"/>
</dbReference>
<feature type="domain" description="O-acyltransferase WSD1 C-terminal" evidence="1">
    <location>
        <begin position="264"/>
        <end position="383"/>
    </location>
</feature>
<dbReference type="Gene3D" id="3.30.559.10">
    <property type="entry name" value="Chloramphenicol acetyltransferase-like domain"/>
    <property type="match status" value="1"/>
</dbReference>
<dbReference type="GO" id="GO:0008374">
    <property type="term" value="F:O-acyltransferase activity"/>
    <property type="evidence" value="ECO:0007669"/>
    <property type="project" value="InterPro"/>
</dbReference>
<dbReference type="Proteomes" id="UP000278422">
    <property type="component" value="Unassembled WGS sequence"/>
</dbReference>
<dbReference type="PANTHER" id="PTHR31650">
    <property type="entry name" value="O-ACYLTRANSFERASE (WSD1-LIKE) FAMILY PROTEIN"/>
    <property type="match status" value="1"/>
</dbReference>
<dbReference type="Pfam" id="PF06974">
    <property type="entry name" value="WS_DGAT_C"/>
    <property type="match status" value="1"/>
</dbReference>
<sequence>MRNMLRDLRHKPWGVPGAFLTYGQAYPKSAPWIGAVATFKGPKPTPEEIISELGGKAQEISVLRAELVETERGTQRWEDSDPDLSRLVLDGPPEPLTQEKQIEKINQDPPSVGGHMWRLWILKSEHEGDESEFGLYFQVHHALLDGLSMSQLGAEVFGPERPKTFPGYRSSLPETLLGAVLTVLDQIGIPPRGALPVNGSVISTEITHIPLETMLQAKQSPEASLNDVALAALTVTLQECGVRGNVGVAVPVNVRKISELRKLGNYISTATVRVDCDGSDAVTHLARYKDVRRKGRMYAKRGAAMAARGALHIIASVSGRYFLDGAFASRSSSLMLSNVPPVRQELSVMGCPAKWVAALNFVPRTHQMALTLSGYQDMVTVTLQRRIESGGDDRFKDMLEIWKGQVLELAAGGRKTI</sequence>